<keyword evidence="2" id="KW-1185">Reference proteome</keyword>
<gene>
    <name evidence="1" type="ORF">SPELUC_LOCUS7563</name>
</gene>
<reference evidence="1" key="1">
    <citation type="submission" date="2021-06" db="EMBL/GenBank/DDBJ databases">
        <authorList>
            <person name="Kallberg Y."/>
            <person name="Tangrot J."/>
            <person name="Rosling A."/>
        </authorList>
    </citation>
    <scope>NUCLEOTIDE SEQUENCE</scope>
    <source>
        <strain evidence="1">28 12/20/2015</strain>
    </source>
</reference>
<evidence type="ECO:0000313" key="1">
    <source>
        <dbReference type="EMBL" id="CAG8612862.1"/>
    </source>
</evidence>
<evidence type="ECO:0000313" key="2">
    <source>
        <dbReference type="Proteomes" id="UP000789366"/>
    </source>
</evidence>
<proteinExistence type="predicted"/>
<comment type="caution">
    <text evidence="1">The sequence shown here is derived from an EMBL/GenBank/DDBJ whole genome shotgun (WGS) entry which is preliminary data.</text>
</comment>
<protein>
    <submittedName>
        <fullName evidence="1">11937_t:CDS:1</fullName>
    </submittedName>
</protein>
<feature type="non-terminal residue" evidence="1">
    <location>
        <position position="1"/>
    </location>
</feature>
<dbReference type="EMBL" id="CAJVPW010010198">
    <property type="protein sequence ID" value="CAG8612862.1"/>
    <property type="molecule type" value="Genomic_DNA"/>
</dbReference>
<dbReference type="Proteomes" id="UP000789366">
    <property type="component" value="Unassembled WGS sequence"/>
</dbReference>
<accession>A0ACA9MYB3</accession>
<name>A0ACA9MYB3_9GLOM</name>
<sequence length="57" mass="6701">QSSTISSADNNDKRVDLDLYQQCKAKVVKLEYLAKHLRKELFINNLRHVRNVINNMD</sequence>
<organism evidence="1 2">
    <name type="scientific">Cetraspora pellucida</name>
    <dbReference type="NCBI Taxonomy" id="1433469"/>
    <lineage>
        <taxon>Eukaryota</taxon>
        <taxon>Fungi</taxon>
        <taxon>Fungi incertae sedis</taxon>
        <taxon>Mucoromycota</taxon>
        <taxon>Glomeromycotina</taxon>
        <taxon>Glomeromycetes</taxon>
        <taxon>Diversisporales</taxon>
        <taxon>Gigasporaceae</taxon>
        <taxon>Cetraspora</taxon>
    </lineage>
</organism>